<proteinExistence type="predicted"/>
<protein>
    <submittedName>
        <fullName evidence="1">Uncharacterized protein</fullName>
    </submittedName>
</protein>
<evidence type="ECO:0000313" key="1">
    <source>
        <dbReference type="EMBL" id="PIK58188.1"/>
    </source>
</evidence>
<dbReference type="AlphaFoldDB" id="A0A2G8LD44"/>
<organism evidence="1 2">
    <name type="scientific">Stichopus japonicus</name>
    <name type="common">Sea cucumber</name>
    <dbReference type="NCBI Taxonomy" id="307972"/>
    <lineage>
        <taxon>Eukaryota</taxon>
        <taxon>Metazoa</taxon>
        <taxon>Echinodermata</taxon>
        <taxon>Eleutherozoa</taxon>
        <taxon>Echinozoa</taxon>
        <taxon>Holothuroidea</taxon>
        <taxon>Aspidochirotacea</taxon>
        <taxon>Aspidochirotida</taxon>
        <taxon>Stichopodidae</taxon>
        <taxon>Apostichopus</taxon>
    </lineage>
</organism>
<dbReference type="Proteomes" id="UP000230750">
    <property type="component" value="Unassembled WGS sequence"/>
</dbReference>
<sequence>MPNETDSAYHGLSNLDRRLLTHTVPRREAGFRRSKTFVRLLPPSIRGFPYGSTPGRQRLALTKVPSVLRDQDLLFDPRGQTTVWFPIRALKWYLNRTQDLLGTSTSLFFLLRVPHSAAWEDTLSRCLVEAIRPLATGPGRSMAHNSRGFTASTALFAGFPIVDICKTTAWKTPIASSPATYRTYHRPIWLWSLDDTSSGVPPLGPPTIGQCHSVHRLWGDRGRHAYGVTEGGPPPRLFRVGSTLRLEASAVFVSVRFFLLGELGGWQGLPATLPEVASGATLWESGLKMKEGH</sequence>
<accession>A0A2G8LD44</accession>
<comment type="caution">
    <text evidence="1">The sequence shown here is derived from an EMBL/GenBank/DDBJ whole genome shotgun (WGS) entry which is preliminary data.</text>
</comment>
<keyword evidence="2" id="KW-1185">Reference proteome</keyword>
<gene>
    <name evidence="1" type="ORF">BSL78_04912</name>
</gene>
<dbReference type="EMBL" id="MRZV01000120">
    <property type="protein sequence ID" value="PIK58188.1"/>
    <property type="molecule type" value="Genomic_DNA"/>
</dbReference>
<reference evidence="1 2" key="1">
    <citation type="journal article" date="2017" name="PLoS Biol.">
        <title>The sea cucumber genome provides insights into morphological evolution and visceral regeneration.</title>
        <authorList>
            <person name="Zhang X."/>
            <person name="Sun L."/>
            <person name="Yuan J."/>
            <person name="Sun Y."/>
            <person name="Gao Y."/>
            <person name="Zhang L."/>
            <person name="Li S."/>
            <person name="Dai H."/>
            <person name="Hamel J.F."/>
            <person name="Liu C."/>
            <person name="Yu Y."/>
            <person name="Liu S."/>
            <person name="Lin W."/>
            <person name="Guo K."/>
            <person name="Jin S."/>
            <person name="Xu P."/>
            <person name="Storey K.B."/>
            <person name="Huan P."/>
            <person name="Zhang T."/>
            <person name="Zhou Y."/>
            <person name="Zhang J."/>
            <person name="Lin C."/>
            <person name="Li X."/>
            <person name="Xing L."/>
            <person name="Huo D."/>
            <person name="Sun M."/>
            <person name="Wang L."/>
            <person name="Mercier A."/>
            <person name="Li F."/>
            <person name="Yang H."/>
            <person name="Xiang J."/>
        </authorList>
    </citation>
    <scope>NUCLEOTIDE SEQUENCE [LARGE SCALE GENOMIC DNA]</scope>
    <source>
        <strain evidence="1">Shaxun</strain>
        <tissue evidence="1">Muscle</tissue>
    </source>
</reference>
<name>A0A2G8LD44_STIJA</name>
<evidence type="ECO:0000313" key="2">
    <source>
        <dbReference type="Proteomes" id="UP000230750"/>
    </source>
</evidence>